<dbReference type="InterPro" id="IPR050187">
    <property type="entry name" value="Lipid_Phosphate_FormReg"/>
</dbReference>
<keyword evidence="6 13" id="KW-0418">Kinase</keyword>
<dbReference type="Proteomes" id="UP000198518">
    <property type="component" value="Unassembled WGS sequence"/>
</dbReference>
<evidence type="ECO:0000313" key="13">
    <source>
        <dbReference type="EMBL" id="SEV88865.1"/>
    </source>
</evidence>
<feature type="domain" description="DAGKc" evidence="12">
    <location>
        <begin position="4"/>
        <end position="131"/>
    </location>
</feature>
<dbReference type="GO" id="GO:0008654">
    <property type="term" value="P:phospholipid biosynthetic process"/>
    <property type="evidence" value="ECO:0007669"/>
    <property type="project" value="UniProtKB-KW"/>
</dbReference>
<dbReference type="SUPFAM" id="SSF111331">
    <property type="entry name" value="NAD kinase/diacylglycerol kinase-like"/>
    <property type="match status" value="1"/>
</dbReference>
<evidence type="ECO:0000256" key="9">
    <source>
        <dbReference type="ARBA" id="ARBA00023098"/>
    </source>
</evidence>
<reference evidence="13 14" key="1">
    <citation type="submission" date="2016-10" db="EMBL/GenBank/DDBJ databases">
        <authorList>
            <person name="de Groot N.N."/>
        </authorList>
    </citation>
    <scope>NUCLEOTIDE SEQUENCE [LARGE SCALE GENOMIC DNA]</scope>
    <source>
        <strain evidence="13 14">CGMCC 1.5337</strain>
    </source>
</reference>
<dbReference type="GO" id="GO:0016301">
    <property type="term" value="F:kinase activity"/>
    <property type="evidence" value="ECO:0007669"/>
    <property type="project" value="UniProtKB-KW"/>
</dbReference>
<dbReference type="Pfam" id="PF19279">
    <property type="entry name" value="YegS_C"/>
    <property type="match status" value="1"/>
</dbReference>
<dbReference type="PROSITE" id="PS50146">
    <property type="entry name" value="DAGK"/>
    <property type="match status" value="1"/>
</dbReference>
<evidence type="ECO:0000256" key="8">
    <source>
        <dbReference type="ARBA" id="ARBA00022842"/>
    </source>
</evidence>
<dbReference type="GO" id="GO:0005886">
    <property type="term" value="C:plasma membrane"/>
    <property type="evidence" value="ECO:0007669"/>
    <property type="project" value="TreeGrafter"/>
</dbReference>
<dbReference type="PANTHER" id="PTHR12358:SF106">
    <property type="entry name" value="LIPID KINASE YEGS"/>
    <property type="match status" value="1"/>
</dbReference>
<proteinExistence type="predicted"/>
<keyword evidence="9" id="KW-0443">Lipid metabolism</keyword>
<protein>
    <submittedName>
        <fullName evidence="13">Lipid kinase, YegS/Rv2252/BmrU family</fullName>
    </submittedName>
</protein>
<comment type="cofactor">
    <cofactor evidence="1">
        <name>Mg(2+)</name>
        <dbReference type="ChEBI" id="CHEBI:18420"/>
    </cofactor>
</comment>
<keyword evidence="10" id="KW-0594">Phospholipid biosynthesis</keyword>
<keyword evidence="5" id="KW-0547">Nucleotide-binding</keyword>
<sequence>MPATDASETVVIVNPNSGDADHADAVRHRTELLGYDYRETEAAEDTVTFAREAAADGADTVVAVGGDGTVNEVVRGLDEADALDSVTLGVVPAGTGNSFAGNIGVESIDHAFDVVEDGRRRRIDLGRADDSVFVNSCVAGLTAEASADASSDMKSQLGVLAYVVSTVRSVSEFDALPLAVDAYGDGGETTAWEGEALMVLVGNARRFVRGDDTQAAVEDGEFEVTVVEDVSTLDVMGEAVTSGLFAADSEYVQRFRAPALELTLRESESVRFSLDGEMLSRSSLSVRTDPGALEVAVGDGYDPDPGGL</sequence>
<evidence type="ECO:0000256" key="6">
    <source>
        <dbReference type="ARBA" id="ARBA00022777"/>
    </source>
</evidence>
<evidence type="ECO:0000256" key="4">
    <source>
        <dbReference type="ARBA" id="ARBA00022723"/>
    </source>
</evidence>
<evidence type="ECO:0000259" key="12">
    <source>
        <dbReference type="PROSITE" id="PS50146"/>
    </source>
</evidence>
<evidence type="ECO:0000256" key="10">
    <source>
        <dbReference type="ARBA" id="ARBA00023209"/>
    </source>
</evidence>
<dbReference type="InterPro" id="IPR045540">
    <property type="entry name" value="YegS/DAGK_C"/>
</dbReference>
<dbReference type="GO" id="GO:0046872">
    <property type="term" value="F:metal ion binding"/>
    <property type="evidence" value="ECO:0007669"/>
    <property type="project" value="UniProtKB-KW"/>
</dbReference>
<keyword evidence="8" id="KW-0460">Magnesium</keyword>
<dbReference type="STRING" id="355548.SAMN04487945_0151"/>
<gene>
    <name evidence="13" type="ORF">SAMN04487945_0151</name>
</gene>
<keyword evidence="7" id="KW-0067">ATP-binding</keyword>
<dbReference type="InterPro" id="IPR017438">
    <property type="entry name" value="ATP-NAD_kinase_N"/>
</dbReference>
<keyword evidence="3" id="KW-0808">Transferase</keyword>
<accession>A0A1I0MLB6</accession>
<keyword evidence="2" id="KW-0444">Lipid biosynthesis</keyword>
<dbReference type="RefSeq" id="WP_089667240.1">
    <property type="nucleotide sequence ID" value="NZ_FOJA01000001.1"/>
</dbReference>
<evidence type="ECO:0000256" key="7">
    <source>
        <dbReference type="ARBA" id="ARBA00022840"/>
    </source>
</evidence>
<dbReference type="AlphaFoldDB" id="A0A1I0MLB6"/>
<name>A0A1I0MLB6_9EURY</name>
<evidence type="ECO:0000256" key="5">
    <source>
        <dbReference type="ARBA" id="ARBA00022741"/>
    </source>
</evidence>
<keyword evidence="4" id="KW-0479">Metal-binding</keyword>
<dbReference type="Pfam" id="PF00781">
    <property type="entry name" value="DAGK_cat"/>
    <property type="match status" value="1"/>
</dbReference>
<evidence type="ECO:0000313" key="14">
    <source>
        <dbReference type="Proteomes" id="UP000198518"/>
    </source>
</evidence>
<dbReference type="NCBIfam" id="TIGR00147">
    <property type="entry name" value="YegS/Rv2252/BmrU family lipid kinase"/>
    <property type="match status" value="1"/>
</dbReference>
<keyword evidence="11" id="KW-1208">Phospholipid metabolism</keyword>
<organism evidence="13 14">
    <name type="scientific">Halobacterium jilantaiense</name>
    <dbReference type="NCBI Taxonomy" id="355548"/>
    <lineage>
        <taxon>Archaea</taxon>
        <taxon>Methanobacteriati</taxon>
        <taxon>Methanobacteriota</taxon>
        <taxon>Stenosarchaea group</taxon>
        <taxon>Halobacteria</taxon>
        <taxon>Halobacteriales</taxon>
        <taxon>Halobacteriaceae</taxon>
        <taxon>Halobacterium</taxon>
    </lineage>
</organism>
<dbReference type="Gene3D" id="3.40.50.10330">
    <property type="entry name" value="Probable inorganic polyphosphate/atp-NAD kinase, domain 1"/>
    <property type="match status" value="1"/>
</dbReference>
<evidence type="ECO:0000256" key="11">
    <source>
        <dbReference type="ARBA" id="ARBA00023264"/>
    </source>
</evidence>
<evidence type="ECO:0000256" key="1">
    <source>
        <dbReference type="ARBA" id="ARBA00001946"/>
    </source>
</evidence>
<dbReference type="SMART" id="SM00046">
    <property type="entry name" value="DAGKc"/>
    <property type="match status" value="1"/>
</dbReference>
<dbReference type="GO" id="GO:0005524">
    <property type="term" value="F:ATP binding"/>
    <property type="evidence" value="ECO:0007669"/>
    <property type="project" value="UniProtKB-KW"/>
</dbReference>
<evidence type="ECO:0000256" key="2">
    <source>
        <dbReference type="ARBA" id="ARBA00022516"/>
    </source>
</evidence>
<dbReference type="EMBL" id="FOJA01000001">
    <property type="protein sequence ID" value="SEV88865.1"/>
    <property type="molecule type" value="Genomic_DNA"/>
</dbReference>
<dbReference type="PANTHER" id="PTHR12358">
    <property type="entry name" value="SPHINGOSINE KINASE"/>
    <property type="match status" value="1"/>
</dbReference>
<dbReference type="InterPro" id="IPR005218">
    <property type="entry name" value="Diacylglycerol/lipid_kinase"/>
</dbReference>
<dbReference type="OrthoDB" id="57577at2157"/>
<evidence type="ECO:0000256" key="3">
    <source>
        <dbReference type="ARBA" id="ARBA00022679"/>
    </source>
</evidence>
<dbReference type="InterPro" id="IPR001206">
    <property type="entry name" value="Diacylglycerol_kinase_cat_dom"/>
</dbReference>
<dbReference type="Gene3D" id="2.60.200.40">
    <property type="match status" value="1"/>
</dbReference>
<dbReference type="InterPro" id="IPR016064">
    <property type="entry name" value="NAD/diacylglycerol_kinase_sf"/>
</dbReference>
<keyword evidence="14" id="KW-1185">Reference proteome</keyword>